<keyword evidence="5" id="KW-1185">Reference proteome</keyword>
<dbReference type="Proteomes" id="UP000053095">
    <property type="component" value="Unassembled WGS sequence"/>
</dbReference>
<evidence type="ECO:0000313" key="5">
    <source>
        <dbReference type="Proteomes" id="UP000053095"/>
    </source>
</evidence>
<accession>A0A6V8H071</accession>
<dbReference type="InterPro" id="IPR053183">
    <property type="entry name" value="ASL1"/>
</dbReference>
<evidence type="ECO:0000313" key="4">
    <source>
        <dbReference type="EMBL" id="GAM34059.1"/>
    </source>
</evidence>
<feature type="region of interest" description="Disordered" evidence="1">
    <location>
        <begin position="121"/>
        <end position="153"/>
    </location>
</feature>
<feature type="compositionally biased region" description="Low complexity" evidence="1">
    <location>
        <begin position="121"/>
        <end position="152"/>
    </location>
</feature>
<feature type="domain" description="Asl1-like glycosyl hydrolase catalytic" evidence="3">
    <location>
        <begin position="170"/>
        <end position="392"/>
    </location>
</feature>
<evidence type="ECO:0000259" key="3">
    <source>
        <dbReference type="Pfam" id="PF11790"/>
    </source>
</evidence>
<feature type="chain" id="PRO_5028098286" description="Asl1-like glycosyl hydrolase catalytic domain-containing protein" evidence="2">
    <location>
        <begin position="22"/>
        <end position="400"/>
    </location>
</feature>
<dbReference type="InterPro" id="IPR017853">
    <property type="entry name" value="GH"/>
</dbReference>
<gene>
    <name evidence="4" type="ORF">TCE0_015r01395</name>
</gene>
<feature type="region of interest" description="Disordered" evidence="1">
    <location>
        <begin position="74"/>
        <end position="97"/>
    </location>
</feature>
<dbReference type="PANTHER" id="PTHR34154:SF14">
    <property type="entry name" value="ASL1-LIKE GLYCOSYL HYDROLASE CATALYTIC DOMAIN-CONTAINING PROTEIN"/>
    <property type="match status" value="1"/>
</dbReference>
<evidence type="ECO:0000256" key="2">
    <source>
        <dbReference type="SAM" id="SignalP"/>
    </source>
</evidence>
<protein>
    <recommendedName>
        <fullName evidence="3">Asl1-like glycosyl hydrolase catalytic domain-containing protein</fullName>
    </recommendedName>
</protein>
<comment type="caution">
    <text evidence="4">The sequence shown here is derived from an EMBL/GenBank/DDBJ whole genome shotgun (WGS) entry which is preliminary data.</text>
</comment>
<dbReference type="InterPro" id="IPR024655">
    <property type="entry name" value="Asl1_glyco_hydro_catalytic"/>
</dbReference>
<dbReference type="EMBL" id="DF933811">
    <property type="protein sequence ID" value="GAM34059.1"/>
    <property type="molecule type" value="Genomic_DNA"/>
</dbReference>
<dbReference type="SUPFAM" id="SSF51445">
    <property type="entry name" value="(Trans)glycosidases"/>
    <property type="match status" value="1"/>
</dbReference>
<proteinExistence type="predicted"/>
<reference evidence="5" key="1">
    <citation type="journal article" date="2015" name="Genome Announc.">
        <title>Draft genome sequence of Talaromyces cellulolyticus strain Y-94, a source of lignocellulosic biomass-degrading enzymes.</title>
        <authorList>
            <person name="Fujii T."/>
            <person name="Koike H."/>
            <person name="Sawayama S."/>
            <person name="Yano S."/>
            <person name="Inoue H."/>
        </authorList>
    </citation>
    <scope>NUCLEOTIDE SEQUENCE [LARGE SCALE GENOMIC DNA]</scope>
    <source>
        <strain evidence="5">Y-94</strain>
    </source>
</reference>
<dbReference type="GO" id="GO:0009277">
    <property type="term" value="C:fungal-type cell wall"/>
    <property type="evidence" value="ECO:0007669"/>
    <property type="project" value="TreeGrafter"/>
</dbReference>
<keyword evidence="2" id="KW-0732">Signal</keyword>
<feature type="signal peptide" evidence="2">
    <location>
        <begin position="1"/>
        <end position="21"/>
    </location>
</feature>
<dbReference type="PANTHER" id="PTHR34154">
    <property type="entry name" value="ALKALI-SENSITIVE LINKAGE PROTEIN 1"/>
    <property type="match status" value="1"/>
</dbReference>
<evidence type="ECO:0000256" key="1">
    <source>
        <dbReference type="SAM" id="MobiDB-lite"/>
    </source>
</evidence>
<sequence>MKSQSLATGLVLAAGLQTASAVGHQHGGQHAHFDKRTSLEQYATTTTTTTSVTDVTTITTTITVTPGVDATTVEVSPTLSPSEPSVPTEASSASLAPVSTNSDAGIVASLTIADALGSSTFPTSTHTSTSTSSTTITRPFSSTTITSSSSLTPNGIKAGSAGGDAYPFWSNHIGWWYDWTPVPLEHYPDNTGTPIPVAMLWGAGTVSHGDALRYHEFLNLTSTPQYILGFEEPDCSPPDSADIASDKGAEVWNEVVAPWKGRGTLLGSPSMCKQSDEDWLTPFEEDITTSWDFTAIHINTISMDVVNKDLDYYWDTYGNRPIWVTEFACVDTSDGFTPSENQTQINQFIADIVDLLQNDDRVYAYAYSSGAGLGDTWPPVKDGELTESGRAYLDAISKYA</sequence>
<dbReference type="Pfam" id="PF11790">
    <property type="entry name" value="Glyco_hydro_cc"/>
    <property type="match status" value="1"/>
</dbReference>
<dbReference type="GO" id="GO:0071966">
    <property type="term" value="P:fungal-type cell wall polysaccharide metabolic process"/>
    <property type="evidence" value="ECO:0007669"/>
    <property type="project" value="TreeGrafter"/>
</dbReference>
<name>A0A6V8H071_TALPI</name>
<dbReference type="AlphaFoldDB" id="A0A6V8H071"/>
<organism evidence="4 5">
    <name type="scientific">Talaromyces pinophilus</name>
    <name type="common">Penicillium pinophilum</name>
    <dbReference type="NCBI Taxonomy" id="128442"/>
    <lineage>
        <taxon>Eukaryota</taxon>
        <taxon>Fungi</taxon>
        <taxon>Dikarya</taxon>
        <taxon>Ascomycota</taxon>
        <taxon>Pezizomycotina</taxon>
        <taxon>Eurotiomycetes</taxon>
        <taxon>Eurotiomycetidae</taxon>
        <taxon>Eurotiales</taxon>
        <taxon>Trichocomaceae</taxon>
        <taxon>Talaromyces</taxon>
        <taxon>Talaromyces sect. Talaromyces</taxon>
    </lineage>
</organism>